<protein>
    <submittedName>
        <fullName evidence="2">Uncharacterized protein</fullName>
    </submittedName>
</protein>
<comment type="caution">
    <text evidence="2">The sequence shown here is derived from an EMBL/GenBank/DDBJ whole genome shotgun (WGS) entry which is preliminary data.</text>
</comment>
<dbReference type="RefSeq" id="WP_236258139.1">
    <property type="nucleotide sequence ID" value="NZ_BNEK01000005.1"/>
</dbReference>
<keyword evidence="1" id="KW-0472">Membrane</keyword>
<keyword evidence="3" id="KW-1185">Reference proteome</keyword>
<proteinExistence type="predicted"/>
<keyword evidence="1" id="KW-1133">Transmembrane helix</keyword>
<evidence type="ECO:0000313" key="2">
    <source>
        <dbReference type="EMBL" id="GHJ30440.1"/>
    </source>
</evidence>
<accession>A0ABQ3U4E8</accession>
<keyword evidence="1" id="KW-0812">Transmembrane</keyword>
<dbReference type="EMBL" id="BNEK01000005">
    <property type="protein sequence ID" value="GHJ30440.1"/>
    <property type="molecule type" value="Genomic_DNA"/>
</dbReference>
<evidence type="ECO:0000256" key="1">
    <source>
        <dbReference type="SAM" id="Phobius"/>
    </source>
</evidence>
<reference evidence="2" key="1">
    <citation type="submission" date="2024-05" db="EMBL/GenBank/DDBJ databases">
        <title>Whole genome shotgun sequence of Streptomyces hygroscopicus NBRC 113678.</title>
        <authorList>
            <person name="Komaki H."/>
            <person name="Tamura T."/>
        </authorList>
    </citation>
    <scope>NUCLEOTIDE SEQUENCE</scope>
    <source>
        <strain evidence="2">N11-34</strain>
    </source>
</reference>
<evidence type="ECO:0000313" key="3">
    <source>
        <dbReference type="Proteomes" id="UP001054854"/>
    </source>
</evidence>
<organism evidence="2 3">
    <name type="scientific">Streptomyces hygroscopicus</name>
    <dbReference type="NCBI Taxonomy" id="1912"/>
    <lineage>
        <taxon>Bacteria</taxon>
        <taxon>Bacillati</taxon>
        <taxon>Actinomycetota</taxon>
        <taxon>Actinomycetes</taxon>
        <taxon>Kitasatosporales</taxon>
        <taxon>Streptomycetaceae</taxon>
        <taxon>Streptomyces</taxon>
        <taxon>Streptomyces violaceusniger group</taxon>
    </lineage>
</organism>
<gene>
    <name evidence="2" type="ORF">TPA0910_48730</name>
</gene>
<sequence>MSESAALPLVLLFGLATVLLIRSREVRWWEALLIGLFGMYLGQTPVIFTADGLVNWLLSGFTHTTG</sequence>
<feature type="transmembrane region" description="Helical" evidence="1">
    <location>
        <begin position="28"/>
        <end position="48"/>
    </location>
</feature>
<feature type="transmembrane region" description="Helical" evidence="1">
    <location>
        <begin position="6"/>
        <end position="21"/>
    </location>
</feature>
<dbReference type="Proteomes" id="UP001054854">
    <property type="component" value="Unassembled WGS sequence"/>
</dbReference>
<name>A0ABQ3U4E8_STRHY</name>